<dbReference type="Proteomes" id="UP000196435">
    <property type="component" value="Unassembled WGS sequence"/>
</dbReference>
<dbReference type="EMBL" id="FTLG01000077">
    <property type="protein sequence ID" value="SIP72890.1"/>
    <property type="molecule type" value="Genomic_DNA"/>
</dbReference>
<feature type="domain" description="N-acetyltransferase" evidence="3">
    <location>
        <begin position="2"/>
        <end position="161"/>
    </location>
</feature>
<reference evidence="6" key="1">
    <citation type="submission" date="2016-12" db="EMBL/GenBank/DDBJ databases">
        <authorList>
            <person name="Gaudriault S."/>
        </authorList>
    </citation>
    <scope>NUCLEOTIDE SEQUENCE [LARGE SCALE GENOMIC DNA]</scope>
    <source>
        <strain evidence="6">HGB1681 (deposited as PTA-6826 in the American Type Culture Collection)</strain>
    </source>
</reference>
<dbReference type="InterPro" id="IPR016181">
    <property type="entry name" value="Acyl_CoA_acyltransferase"/>
</dbReference>
<dbReference type="PANTHER" id="PTHR43800">
    <property type="entry name" value="PEPTIDYL-LYSINE N-ACETYLTRANSFERASE YJAB"/>
    <property type="match status" value="1"/>
</dbReference>
<dbReference type="AlphaFoldDB" id="A0A1N6MVN6"/>
<keyword evidence="7" id="KW-1185">Reference proteome</keyword>
<evidence type="ECO:0000259" key="3">
    <source>
        <dbReference type="PROSITE" id="PS51186"/>
    </source>
</evidence>
<dbReference type="EMBL" id="NIBU01000003">
    <property type="protein sequence ID" value="PHM38346.1"/>
    <property type="molecule type" value="Genomic_DNA"/>
</dbReference>
<dbReference type="RefSeq" id="WP_086956139.1">
    <property type="nucleotide sequence ID" value="NZ_CAWNQC010000223.1"/>
</dbReference>
<dbReference type="Proteomes" id="UP000224871">
    <property type="component" value="Unassembled WGS sequence"/>
</dbReference>
<evidence type="ECO:0000313" key="4">
    <source>
        <dbReference type="EMBL" id="PHM38346.1"/>
    </source>
</evidence>
<evidence type="ECO:0000256" key="1">
    <source>
        <dbReference type="ARBA" id="ARBA00022679"/>
    </source>
</evidence>
<dbReference type="CDD" id="cd04301">
    <property type="entry name" value="NAT_SF"/>
    <property type="match status" value="1"/>
</dbReference>
<organism evidence="5 6">
    <name type="scientific">Xenorhabdus innexi</name>
    <dbReference type="NCBI Taxonomy" id="290109"/>
    <lineage>
        <taxon>Bacteria</taxon>
        <taxon>Pseudomonadati</taxon>
        <taxon>Pseudomonadota</taxon>
        <taxon>Gammaproteobacteria</taxon>
        <taxon>Enterobacterales</taxon>
        <taxon>Morganellaceae</taxon>
        <taxon>Xenorhabdus</taxon>
    </lineage>
</organism>
<dbReference type="OrthoDB" id="572496at2"/>
<dbReference type="PROSITE" id="PS51186">
    <property type="entry name" value="GNAT"/>
    <property type="match status" value="1"/>
</dbReference>
<dbReference type="GO" id="GO:0016747">
    <property type="term" value="F:acyltransferase activity, transferring groups other than amino-acyl groups"/>
    <property type="evidence" value="ECO:0007669"/>
    <property type="project" value="InterPro"/>
</dbReference>
<reference evidence="4 7" key="3">
    <citation type="journal article" date="2017" name="Nat. Microbiol.">
        <title>Natural product diversity associated with the nematode symbionts Photorhabdus and Xenorhabdus.</title>
        <authorList>
            <person name="Tobias N.J."/>
            <person name="Wolff H."/>
            <person name="Djahanschiri B."/>
            <person name="Grundmann F."/>
            <person name="Kronenwerth M."/>
            <person name="Shi Y.M."/>
            <person name="Simonyi S."/>
            <person name="Grun P."/>
            <person name="Shapiro-Ilan D."/>
            <person name="Pidot S.J."/>
            <person name="Stinear T.P."/>
            <person name="Ebersberger I."/>
            <person name="Bode H.B."/>
        </authorList>
    </citation>
    <scope>NUCLEOTIDE SEQUENCE [LARGE SCALE GENOMIC DNA]</scope>
    <source>
        <strain evidence="4 7">DSM 16336</strain>
    </source>
</reference>
<dbReference type="Gene3D" id="3.40.630.30">
    <property type="match status" value="1"/>
</dbReference>
<protein>
    <submittedName>
        <fullName evidence="4 5">N-acetyltransferase</fullName>
    </submittedName>
</protein>
<dbReference type="SUPFAM" id="SSF55729">
    <property type="entry name" value="Acyl-CoA N-acyltransferases (Nat)"/>
    <property type="match status" value="1"/>
</dbReference>
<name>A0A1N6MVN6_9GAMM</name>
<evidence type="ECO:0000313" key="6">
    <source>
        <dbReference type="Proteomes" id="UP000196435"/>
    </source>
</evidence>
<reference evidence="5" key="2">
    <citation type="submission" date="2016-12" db="EMBL/GenBank/DDBJ databases">
        <authorList>
            <person name="Song W.-J."/>
            <person name="Kurnit D.M."/>
        </authorList>
    </citation>
    <scope>NUCLEOTIDE SEQUENCE [LARGE SCALE GENOMIC DNA]</scope>
    <source>
        <strain evidence="5">HGB1681</strain>
    </source>
</reference>
<dbReference type="Pfam" id="PF00583">
    <property type="entry name" value="Acetyltransf_1"/>
    <property type="match status" value="1"/>
</dbReference>
<accession>A0A1N6MVN6</accession>
<sequence>MFTIRPAQVSDINQLAIIEHSAAQLFRLIPELFWIADGHVQTEKQHLAYIVQNNSWVALDNNGVPVGFILAKSLDGGLHIVELSVHGNWQRKGIGKALMETVIQVAENRRLKSVTLTTFRHVIWNAPFYQKLGFSILESQDMSEELQQILQDEIEYGFSAQQRCAMKRTIII</sequence>
<keyword evidence="1 5" id="KW-0808">Transferase</keyword>
<evidence type="ECO:0000256" key="2">
    <source>
        <dbReference type="ARBA" id="ARBA00023315"/>
    </source>
</evidence>
<dbReference type="InterPro" id="IPR000182">
    <property type="entry name" value="GNAT_dom"/>
</dbReference>
<keyword evidence="2" id="KW-0012">Acyltransferase</keyword>
<evidence type="ECO:0000313" key="7">
    <source>
        <dbReference type="Proteomes" id="UP000224871"/>
    </source>
</evidence>
<proteinExistence type="predicted"/>
<dbReference type="PANTHER" id="PTHR43800:SF1">
    <property type="entry name" value="PEPTIDYL-LYSINE N-ACETYLTRANSFERASE YJAB"/>
    <property type="match status" value="1"/>
</dbReference>
<evidence type="ECO:0000313" key="5">
    <source>
        <dbReference type="EMBL" id="SIP72890.1"/>
    </source>
</evidence>
<gene>
    <name evidence="4" type="ORF">Xinn_00468</name>
    <name evidence="5" type="ORF">XIS1_1680127</name>
</gene>